<dbReference type="EMBL" id="FZOR01000048">
    <property type="protein sequence ID" value="SNT57883.1"/>
    <property type="molecule type" value="Genomic_DNA"/>
</dbReference>
<accession>A0A239NTW1</accession>
<dbReference type="Gene3D" id="3.90.400.10">
    <property type="entry name" value="Oligo-1,6-glucosidase, Domain 2"/>
    <property type="match status" value="1"/>
</dbReference>
<evidence type="ECO:0000256" key="1">
    <source>
        <dbReference type="ARBA" id="ARBA00008061"/>
    </source>
</evidence>
<dbReference type="AlphaFoldDB" id="A0A239NTW1"/>
<reference evidence="3 4" key="1">
    <citation type="submission" date="2017-06" db="EMBL/GenBank/DDBJ databases">
        <authorList>
            <person name="Kim H.J."/>
            <person name="Triplett B.A."/>
        </authorList>
    </citation>
    <scope>NUCLEOTIDE SEQUENCE [LARGE SCALE GENOMIC DNA]</scope>
    <source>
        <strain evidence="3 4">DSM 44715</strain>
    </source>
</reference>
<dbReference type="RefSeq" id="WP_089330256.1">
    <property type="nucleotide sequence ID" value="NZ_FZOR01000048.1"/>
</dbReference>
<dbReference type="PANTHER" id="PTHR10357:SF179">
    <property type="entry name" value="NEUTRAL AND BASIC AMINO ACID TRANSPORT PROTEIN RBAT"/>
    <property type="match status" value="1"/>
</dbReference>
<name>A0A239NTW1_9ACTN</name>
<dbReference type="OrthoDB" id="3203135at2"/>
<dbReference type="InterPro" id="IPR045857">
    <property type="entry name" value="O16G_dom_2"/>
</dbReference>
<dbReference type="InterPro" id="IPR017853">
    <property type="entry name" value="GH"/>
</dbReference>
<dbReference type="InterPro" id="IPR006047">
    <property type="entry name" value="GH13_cat_dom"/>
</dbReference>
<sequence length="530" mass="59269">MTRIPWWRNAVVYEIYVRSFADADGDGEGDLQGIRSRLGHLRDLGVDALWLTPFYRSPLADGGYDVADYRDVDPRFGTLDDFDALVADVHAHGLRLIVDIVPNHSSDRHPWFQEALAAPPGSPERARYIFRPGRPGERPGEEEPPNDWPSAFGGPAWTRVDDGADGAGGGEWYLHLYAREQPDFNWRNPEVHREFEDILRFWLDRGVDGFRIDVAAGLFKDESFCDLAGRDRRVSNGPIYSRPEVHEVYRRWRQILDGYDGDRMAIGEVWTDGPEDLALYLRPDELHQVFQFDLQLAPWSASAFRDVIDAAMKAVAPTGAAPTWVLSSHDSIRHLTRYEHPAGIPGTERARAKAALLLLLSLPGSAYLYQGEELGLPEVTDLPDEARQDPIFERTGGELAGRDGCRVPLPWSGEAEPFGFSPGGVRPWLPMPPEWAPMTVEAQASDPSSMLSWYREALALRRRLADDLPEDLEWLDSPGGTLYFRRGPLTCALNCGDNPVRLPSGTPLLTSIPLYGDLLPGNTAAWLRTP</sequence>
<dbReference type="GO" id="GO:0004556">
    <property type="term" value="F:alpha-amylase activity"/>
    <property type="evidence" value="ECO:0007669"/>
    <property type="project" value="TreeGrafter"/>
</dbReference>
<dbReference type="Pfam" id="PF00128">
    <property type="entry name" value="Alpha-amylase"/>
    <property type="match status" value="1"/>
</dbReference>
<evidence type="ECO:0000259" key="2">
    <source>
        <dbReference type="SMART" id="SM00642"/>
    </source>
</evidence>
<protein>
    <submittedName>
        <fullName evidence="3">Alpha-glucosidase</fullName>
    </submittedName>
</protein>
<evidence type="ECO:0000313" key="3">
    <source>
        <dbReference type="EMBL" id="SNT57883.1"/>
    </source>
</evidence>
<dbReference type="PANTHER" id="PTHR10357">
    <property type="entry name" value="ALPHA-AMYLASE FAMILY MEMBER"/>
    <property type="match status" value="1"/>
</dbReference>
<evidence type="ECO:0000313" key="4">
    <source>
        <dbReference type="Proteomes" id="UP000198318"/>
    </source>
</evidence>
<dbReference type="Proteomes" id="UP000198318">
    <property type="component" value="Unassembled WGS sequence"/>
</dbReference>
<organism evidence="3 4">
    <name type="scientific">Actinomadura meyerae</name>
    <dbReference type="NCBI Taxonomy" id="240840"/>
    <lineage>
        <taxon>Bacteria</taxon>
        <taxon>Bacillati</taxon>
        <taxon>Actinomycetota</taxon>
        <taxon>Actinomycetes</taxon>
        <taxon>Streptosporangiales</taxon>
        <taxon>Thermomonosporaceae</taxon>
        <taxon>Actinomadura</taxon>
    </lineage>
</organism>
<dbReference type="Gene3D" id="3.20.20.80">
    <property type="entry name" value="Glycosidases"/>
    <property type="match status" value="1"/>
</dbReference>
<keyword evidence="4" id="KW-1185">Reference proteome</keyword>
<gene>
    <name evidence="3" type="ORF">SAMN05443665_104824</name>
</gene>
<dbReference type="GO" id="GO:0009313">
    <property type="term" value="P:oligosaccharide catabolic process"/>
    <property type="evidence" value="ECO:0007669"/>
    <property type="project" value="TreeGrafter"/>
</dbReference>
<comment type="similarity">
    <text evidence="1">Belongs to the glycosyl hydrolase 13 family.</text>
</comment>
<proteinExistence type="inferred from homology"/>
<dbReference type="SUPFAM" id="SSF51445">
    <property type="entry name" value="(Trans)glycosidases"/>
    <property type="match status" value="1"/>
</dbReference>
<dbReference type="CDD" id="cd11332">
    <property type="entry name" value="AmyAc_OligoGlu_TS"/>
    <property type="match status" value="1"/>
</dbReference>
<dbReference type="SMART" id="SM00642">
    <property type="entry name" value="Aamy"/>
    <property type="match status" value="1"/>
</dbReference>
<feature type="domain" description="Glycosyl hydrolase family 13 catalytic" evidence="2">
    <location>
        <begin position="14"/>
        <end position="406"/>
    </location>
</feature>